<dbReference type="OrthoDB" id="9799345at2"/>
<proteinExistence type="predicted"/>
<dbReference type="SMART" id="SM00342">
    <property type="entry name" value="HTH_ARAC"/>
    <property type="match status" value="1"/>
</dbReference>
<keyword evidence="1" id="KW-0805">Transcription regulation</keyword>
<evidence type="ECO:0000256" key="1">
    <source>
        <dbReference type="ARBA" id="ARBA00023015"/>
    </source>
</evidence>
<evidence type="ECO:0000313" key="5">
    <source>
        <dbReference type="EMBL" id="THF77754.1"/>
    </source>
</evidence>
<evidence type="ECO:0000313" key="6">
    <source>
        <dbReference type="Proteomes" id="UP000310636"/>
    </source>
</evidence>
<evidence type="ECO:0000259" key="4">
    <source>
        <dbReference type="PROSITE" id="PS01124"/>
    </source>
</evidence>
<accession>A0A4S4BRV1</accession>
<evidence type="ECO:0000256" key="3">
    <source>
        <dbReference type="ARBA" id="ARBA00023163"/>
    </source>
</evidence>
<dbReference type="PANTHER" id="PTHR43280:SF2">
    <property type="entry name" value="HTH-TYPE TRANSCRIPTIONAL REGULATOR EXSA"/>
    <property type="match status" value="1"/>
</dbReference>
<dbReference type="InterPro" id="IPR018062">
    <property type="entry name" value="HTH_AraC-typ_CS"/>
</dbReference>
<dbReference type="PROSITE" id="PS00041">
    <property type="entry name" value="HTH_ARAC_FAMILY_1"/>
    <property type="match status" value="1"/>
</dbReference>
<dbReference type="PRINTS" id="PR00032">
    <property type="entry name" value="HTHARAC"/>
</dbReference>
<dbReference type="SUPFAM" id="SSF46689">
    <property type="entry name" value="Homeodomain-like"/>
    <property type="match status" value="1"/>
</dbReference>
<dbReference type="InterPro" id="IPR018060">
    <property type="entry name" value="HTH_AraC"/>
</dbReference>
<evidence type="ECO:0000256" key="2">
    <source>
        <dbReference type="ARBA" id="ARBA00023125"/>
    </source>
</evidence>
<gene>
    <name evidence="5" type="ORF">E6C55_15550</name>
</gene>
<reference evidence="5 6" key="1">
    <citation type="submission" date="2019-04" db="EMBL/GenBank/DDBJ databases">
        <title>Cohnella sp. nov. isolated from preserved vegetables.</title>
        <authorList>
            <person name="Lin S.-Y."/>
            <person name="Hung M.-H."/>
            <person name="Young C.-C."/>
        </authorList>
    </citation>
    <scope>NUCLEOTIDE SEQUENCE [LARGE SCALE GENOMIC DNA]</scope>
    <source>
        <strain evidence="5 6">CC-MHH1044</strain>
    </source>
</reference>
<dbReference type="Gene3D" id="1.10.10.60">
    <property type="entry name" value="Homeodomain-like"/>
    <property type="match status" value="2"/>
</dbReference>
<comment type="caution">
    <text evidence="5">The sequence shown here is derived from an EMBL/GenBank/DDBJ whole genome shotgun (WGS) entry which is preliminary data.</text>
</comment>
<dbReference type="Proteomes" id="UP000310636">
    <property type="component" value="Unassembled WGS sequence"/>
</dbReference>
<protein>
    <submittedName>
        <fullName evidence="5">Helix-turn-helix domain-containing protein</fullName>
    </submittedName>
</protein>
<keyword evidence="6" id="KW-1185">Reference proteome</keyword>
<dbReference type="GO" id="GO:0043565">
    <property type="term" value="F:sequence-specific DNA binding"/>
    <property type="evidence" value="ECO:0007669"/>
    <property type="project" value="InterPro"/>
</dbReference>
<feature type="domain" description="HTH araC/xylS-type" evidence="4">
    <location>
        <begin position="308"/>
        <end position="408"/>
    </location>
</feature>
<dbReference type="InterPro" id="IPR011518">
    <property type="entry name" value="Transposase_36"/>
</dbReference>
<sequence length="420" mass="47031">MPHTMKQRYDQLKPFLNEHQRRLFVATEALAYGRGGIAFVERELGVSHKVIQQGIRELEHPEQIDVNRIRKAGGGRKRTIDTDPTLLRDLLTLIDPVTRGEPDSPLRWTSKSTLKLAAALKEMGHATSERWAQLEQLILARPGTRCAIGVSRLSADPTQLKPLYEEAGDCLRAMKFQYRMPVLFAEDAAELSAAPVPDSALQAVLQVVRNQEHELIPRAVERLLAEAGAHRLEQATIGLSRLASDLAKIAESGVAGGLAKHADFLEHYQRIWDIPGYEELRAWLEQLCLKAHEKLRALNAVQTHDVAGEAIAYIRQHYADPSLSLNGLADKLAISPPYLSRMITETTGSSFPDFVNLVRLEFARSLLAEDLDLDIRAVAERSGYSSSTYFTTLFKKRYGMTPTKWRLSRIVQPTDSDVKP</sequence>
<dbReference type="Pfam" id="PF12833">
    <property type="entry name" value="HTH_18"/>
    <property type="match status" value="1"/>
</dbReference>
<keyword evidence="2" id="KW-0238">DNA-binding</keyword>
<dbReference type="GO" id="GO:0003700">
    <property type="term" value="F:DNA-binding transcription factor activity"/>
    <property type="evidence" value="ECO:0007669"/>
    <property type="project" value="InterPro"/>
</dbReference>
<dbReference type="RefSeq" id="WP_136370728.1">
    <property type="nucleotide sequence ID" value="NZ_SSOB01000018.1"/>
</dbReference>
<name>A0A4S4BRV1_9BACL</name>
<dbReference type="AlphaFoldDB" id="A0A4S4BRV1"/>
<keyword evidence="3" id="KW-0804">Transcription</keyword>
<dbReference type="EMBL" id="SSOB01000018">
    <property type="protein sequence ID" value="THF77754.1"/>
    <property type="molecule type" value="Genomic_DNA"/>
</dbReference>
<organism evidence="5 6">
    <name type="scientific">Cohnella fermenti</name>
    <dbReference type="NCBI Taxonomy" id="2565925"/>
    <lineage>
        <taxon>Bacteria</taxon>
        <taxon>Bacillati</taxon>
        <taxon>Bacillota</taxon>
        <taxon>Bacilli</taxon>
        <taxon>Bacillales</taxon>
        <taxon>Paenibacillaceae</taxon>
        <taxon>Cohnella</taxon>
    </lineage>
</organism>
<dbReference type="Pfam" id="PF07592">
    <property type="entry name" value="DDE_Tnp_ISAZ013"/>
    <property type="match status" value="1"/>
</dbReference>
<dbReference type="PROSITE" id="PS01124">
    <property type="entry name" value="HTH_ARAC_FAMILY_2"/>
    <property type="match status" value="1"/>
</dbReference>
<dbReference type="PANTHER" id="PTHR43280">
    <property type="entry name" value="ARAC-FAMILY TRANSCRIPTIONAL REGULATOR"/>
    <property type="match status" value="1"/>
</dbReference>
<dbReference type="InterPro" id="IPR020449">
    <property type="entry name" value="Tscrpt_reg_AraC-type_HTH"/>
</dbReference>
<dbReference type="InterPro" id="IPR009057">
    <property type="entry name" value="Homeodomain-like_sf"/>
</dbReference>